<reference evidence="3" key="1">
    <citation type="submission" date="2017-02" db="UniProtKB">
        <authorList>
            <consortium name="WormBaseParasite"/>
        </authorList>
    </citation>
    <scope>IDENTIFICATION</scope>
</reference>
<keyword evidence="2" id="KW-1185">Reference proteome</keyword>
<dbReference type="EMBL" id="UXUI01012011">
    <property type="protein sequence ID" value="VDD96664.1"/>
    <property type="molecule type" value="Genomic_DNA"/>
</dbReference>
<evidence type="ECO:0000313" key="2">
    <source>
        <dbReference type="Proteomes" id="UP000274131"/>
    </source>
</evidence>
<proteinExistence type="predicted"/>
<name>A0A0N4VML9_ENTVE</name>
<reference evidence="1 2" key="2">
    <citation type="submission" date="2018-10" db="EMBL/GenBank/DDBJ databases">
        <authorList>
            <consortium name="Pathogen Informatics"/>
        </authorList>
    </citation>
    <scope>NUCLEOTIDE SEQUENCE [LARGE SCALE GENOMIC DNA]</scope>
</reference>
<organism evidence="3">
    <name type="scientific">Enterobius vermicularis</name>
    <name type="common">Human pinworm</name>
    <dbReference type="NCBI Taxonomy" id="51028"/>
    <lineage>
        <taxon>Eukaryota</taxon>
        <taxon>Metazoa</taxon>
        <taxon>Ecdysozoa</taxon>
        <taxon>Nematoda</taxon>
        <taxon>Chromadorea</taxon>
        <taxon>Rhabditida</taxon>
        <taxon>Spirurina</taxon>
        <taxon>Oxyuridomorpha</taxon>
        <taxon>Oxyuroidea</taxon>
        <taxon>Oxyuridae</taxon>
        <taxon>Enterobius</taxon>
    </lineage>
</organism>
<accession>A0A0N4VML9</accession>
<dbReference type="WBParaSite" id="EVEC_0001217701-mRNA-1">
    <property type="protein sequence ID" value="EVEC_0001217701-mRNA-1"/>
    <property type="gene ID" value="EVEC_0001217701"/>
</dbReference>
<evidence type="ECO:0000313" key="3">
    <source>
        <dbReference type="WBParaSite" id="EVEC_0001217701-mRNA-1"/>
    </source>
</evidence>
<protein>
    <submittedName>
        <fullName evidence="1 3">Uncharacterized protein</fullName>
    </submittedName>
</protein>
<dbReference type="Proteomes" id="UP000274131">
    <property type="component" value="Unassembled WGS sequence"/>
</dbReference>
<evidence type="ECO:0000313" key="1">
    <source>
        <dbReference type="EMBL" id="VDD96664.1"/>
    </source>
</evidence>
<gene>
    <name evidence="1" type="ORF">EVEC_LOCUS11415</name>
</gene>
<sequence>MIFLDIDVDVDDDDDNDEDDGDDDKATFSTFSFSSLSKYFFGESAITVRHIACSGDSVYMGIYVDECLRGALSEILDRETEEQKILV</sequence>
<dbReference type="AlphaFoldDB" id="A0A0N4VML9"/>